<dbReference type="AlphaFoldDB" id="A0AAN7SP71"/>
<keyword evidence="4" id="KW-1133">Transmembrane helix</keyword>
<dbReference type="InterPro" id="IPR033182">
    <property type="entry name" value="MIC26/MIC27_animal"/>
</dbReference>
<feature type="chain" id="PRO_5042985663" description="MICOS complex subunit" evidence="8">
    <location>
        <begin position="24"/>
        <end position="273"/>
    </location>
</feature>
<evidence type="ECO:0000256" key="7">
    <source>
        <dbReference type="RuleBase" id="RU363021"/>
    </source>
</evidence>
<comment type="caution">
    <text evidence="9">The sequence shown here is derived from an EMBL/GenBank/DDBJ whole genome shotgun (WGS) entry which is preliminary data.</text>
</comment>
<dbReference type="InterPro" id="IPR019166">
    <property type="entry name" value="MIC26/MIC27"/>
</dbReference>
<dbReference type="GO" id="GO:0042407">
    <property type="term" value="P:cristae formation"/>
    <property type="evidence" value="ECO:0007669"/>
    <property type="project" value="InterPro"/>
</dbReference>
<comment type="subcellular location">
    <subcellularLocation>
        <location evidence="7">Mitochondrion inner membrane</location>
    </subcellularLocation>
    <subcellularLocation>
        <location evidence="1">Mitochondrion membrane</location>
    </subcellularLocation>
</comment>
<evidence type="ECO:0000313" key="10">
    <source>
        <dbReference type="Proteomes" id="UP001353858"/>
    </source>
</evidence>
<dbReference type="PANTHER" id="PTHR14564">
    <property type="entry name" value="MICOS COMPLEX SUBUNIT MIC26 / MIC27 FAMILY MEMBER"/>
    <property type="match status" value="1"/>
</dbReference>
<evidence type="ECO:0000256" key="5">
    <source>
        <dbReference type="ARBA" id="ARBA00023128"/>
    </source>
</evidence>
<keyword evidence="8" id="KW-0732">Signal</keyword>
<gene>
    <name evidence="9" type="ORF">RN001_008299</name>
</gene>
<keyword evidence="6" id="KW-0472">Membrane</keyword>
<organism evidence="9 10">
    <name type="scientific">Aquatica leii</name>
    <dbReference type="NCBI Taxonomy" id="1421715"/>
    <lineage>
        <taxon>Eukaryota</taxon>
        <taxon>Metazoa</taxon>
        <taxon>Ecdysozoa</taxon>
        <taxon>Arthropoda</taxon>
        <taxon>Hexapoda</taxon>
        <taxon>Insecta</taxon>
        <taxon>Pterygota</taxon>
        <taxon>Neoptera</taxon>
        <taxon>Endopterygota</taxon>
        <taxon>Coleoptera</taxon>
        <taxon>Polyphaga</taxon>
        <taxon>Elateriformia</taxon>
        <taxon>Elateroidea</taxon>
        <taxon>Lampyridae</taxon>
        <taxon>Luciolinae</taxon>
        <taxon>Aquatica</taxon>
    </lineage>
</organism>
<comment type="function">
    <text evidence="7">Component of the MICOS complex, a large protein complex of the mitochondrial inner membrane that plays crucial roles in the maintenance of crista junctions, inner membrane architecture, and formation of contact sites to the outer membrane.</text>
</comment>
<evidence type="ECO:0000256" key="1">
    <source>
        <dbReference type="ARBA" id="ARBA00004325"/>
    </source>
</evidence>
<comment type="subunit">
    <text evidence="7">Component of the mitochondrial contact site and cristae organizing system (MICOS) complex.</text>
</comment>
<keyword evidence="10" id="KW-1185">Reference proteome</keyword>
<keyword evidence="3" id="KW-0812">Transmembrane</keyword>
<dbReference type="EMBL" id="JARPUR010000003">
    <property type="protein sequence ID" value="KAK4880153.1"/>
    <property type="molecule type" value="Genomic_DNA"/>
</dbReference>
<comment type="similarity">
    <text evidence="2">Belongs to the apolipoprotein O/MICOS complex subunit Mic27 family.</text>
</comment>
<evidence type="ECO:0000256" key="8">
    <source>
        <dbReference type="SAM" id="SignalP"/>
    </source>
</evidence>
<keyword evidence="5 7" id="KW-0496">Mitochondrion</keyword>
<dbReference type="Proteomes" id="UP001353858">
    <property type="component" value="Unassembled WGS sequence"/>
</dbReference>
<evidence type="ECO:0000256" key="2">
    <source>
        <dbReference type="ARBA" id="ARBA00010904"/>
    </source>
</evidence>
<dbReference type="GO" id="GO:0061617">
    <property type="term" value="C:MICOS complex"/>
    <property type="evidence" value="ECO:0007669"/>
    <property type="project" value="UniProtKB-UniRule"/>
</dbReference>
<protein>
    <recommendedName>
        <fullName evidence="7">MICOS complex subunit</fullName>
    </recommendedName>
</protein>
<reference evidence="10" key="1">
    <citation type="submission" date="2023-01" db="EMBL/GenBank/DDBJ databases">
        <title>Key to firefly adult light organ development and bioluminescence: homeobox transcription factors regulate luciferase expression and transportation to peroxisome.</title>
        <authorList>
            <person name="Fu X."/>
        </authorList>
    </citation>
    <scope>NUCLEOTIDE SEQUENCE [LARGE SCALE GENOMIC DNA]</scope>
</reference>
<evidence type="ECO:0000256" key="3">
    <source>
        <dbReference type="ARBA" id="ARBA00022692"/>
    </source>
</evidence>
<sequence>MLSGRLGRYALVFSGVCVTDATAAEETCVCKPSELPIYTKDPNALKQTEVCLPAEAGPIETSVGSVRRTVVKMTDDFNRVSYEAQDSFEKALKGAGGFIEYLQKKENVTPKYGAIAIGGFTGFIFSLRGRPIQRKLSKKVIYTSIGALAMAALCYPKEATKYSNIARGYATIAMNFIYGVEKDDPSLQLPTLPTFPNSINDVWDKIKKFSSTVTDQTPPPQVKRKDIDTVQIITDAHDLATSKSCHCPIGSCMGSHEETVSPPPPPVECVNPE</sequence>
<name>A0AAN7SP71_9COLE</name>
<evidence type="ECO:0000256" key="4">
    <source>
        <dbReference type="ARBA" id="ARBA00022989"/>
    </source>
</evidence>
<accession>A0AAN7SP71</accession>
<dbReference type="Pfam" id="PF09769">
    <property type="entry name" value="ApoO"/>
    <property type="match status" value="1"/>
</dbReference>
<feature type="signal peptide" evidence="8">
    <location>
        <begin position="1"/>
        <end position="23"/>
    </location>
</feature>
<evidence type="ECO:0000256" key="6">
    <source>
        <dbReference type="ARBA" id="ARBA00023136"/>
    </source>
</evidence>
<evidence type="ECO:0000313" key="9">
    <source>
        <dbReference type="EMBL" id="KAK4880153.1"/>
    </source>
</evidence>
<proteinExistence type="inferred from homology"/>
<keyword evidence="7" id="KW-0999">Mitochondrion inner membrane</keyword>